<dbReference type="InterPro" id="IPR050478">
    <property type="entry name" value="Ethylene_sulfur-biosynth"/>
</dbReference>
<evidence type="ECO:0000313" key="6">
    <source>
        <dbReference type="Proteomes" id="UP001172457"/>
    </source>
</evidence>
<dbReference type="GO" id="GO:0008793">
    <property type="term" value="F:aromatic-amino-acid transaminase activity"/>
    <property type="evidence" value="ECO:0007669"/>
    <property type="project" value="TreeGrafter"/>
</dbReference>
<evidence type="ECO:0000256" key="1">
    <source>
        <dbReference type="ARBA" id="ARBA00022898"/>
    </source>
</evidence>
<dbReference type="InterPro" id="IPR015421">
    <property type="entry name" value="PyrdxlP-dep_Trfase_major"/>
</dbReference>
<evidence type="ECO:0000259" key="4">
    <source>
        <dbReference type="Pfam" id="PF00155"/>
    </source>
</evidence>
<keyword evidence="1" id="KW-0663">Pyridoxal phosphate</keyword>
<proteinExistence type="predicted"/>
<comment type="caution">
    <text evidence="5">The sequence shown here is derived from an EMBL/GenBank/DDBJ whole genome shotgun (WGS) entry which is preliminary data.</text>
</comment>
<feature type="transmembrane region" description="Helical" evidence="3">
    <location>
        <begin position="40"/>
        <end position="61"/>
    </location>
</feature>
<organism evidence="5 6">
    <name type="scientific">Centaurea solstitialis</name>
    <name type="common">yellow star-thistle</name>
    <dbReference type="NCBI Taxonomy" id="347529"/>
    <lineage>
        <taxon>Eukaryota</taxon>
        <taxon>Viridiplantae</taxon>
        <taxon>Streptophyta</taxon>
        <taxon>Embryophyta</taxon>
        <taxon>Tracheophyta</taxon>
        <taxon>Spermatophyta</taxon>
        <taxon>Magnoliopsida</taxon>
        <taxon>eudicotyledons</taxon>
        <taxon>Gunneridae</taxon>
        <taxon>Pentapetalae</taxon>
        <taxon>asterids</taxon>
        <taxon>campanulids</taxon>
        <taxon>Asterales</taxon>
        <taxon>Asteraceae</taxon>
        <taxon>Carduoideae</taxon>
        <taxon>Cardueae</taxon>
        <taxon>Centaureinae</taxon>
        <taxon>Centaurea</taxon>
    </lineage>
</organism>
<reference evidence="5" key="1">
    <citation type="submission" date="2023-03" db="EMBL/GenBank/DDBJ databases">
        <title>Chromosome-scale reference genome and RAD-based genetic map of yellow starthistle (Centaurea solstitialis) reveal putative structural variation and QTLs associated with invader traits.</title>
        <authorList>
            <person name="Reatini B."/>
            <person name="Cang F.A."/>
            <person name="Jiang Q."/>
            <person name="Mckibben M.T.W."/>
            <person name="Barker M.S."/>
            <person name="Rieseberg L.H."/>
            <person name="Dlugosch K.M."/>
        </authorList>
    </citation>
    <scope>NUCLEOTIDE SEQUENCE</scope>
    <source>
        <strain evidence="5">CAN-66</strain>
        <tissue evidence="5">Leaf</tissue>
    </source>
</reference>
<dbReference type="GO" id="GO:0006520">
    <property type="term" value="P:amino acid metabolic process"/>
    <property type="evidence" value="ECO:0007669"/>
    <property type="project" value="TreeGrafter"/>
</dbReference>
<sequence>MKQKSGQNSTKNLEKTTTTGGGATTGVTTDMRVIVPLQGVVQGGGGLVLGSIIPCALFYFFQLYLKRKTPSDEDPAIPPPPEISPPAGGTLERVHSIRSIWSPRGTNGQAHVSSRANSVIKQPDSPHYLGLQRASENPYDESSNPDGIIQLGLDENKLSLDLVHDWLVEHAKCSTFCQDLHMNGITTYHPFDGLSQLKLAVAGFMSQVMEGRVSFDPSQIVLTSGATPAVEMLAFCLADPGNAFLVPSPYFPDLDRDIKWRTGVEIIHVPCRSSDNFSLNTTALHRAYNQAKKRGLKVQGVIISNPSNPVGNLLNRETLYKLLDFATEKNIHIISNEMLAGSIGNDSQQEFVSMAEIMNSEEYDRNRLHIVYGLSKDLSLPGFQVGVVYSFNQNVMDASKKLLRFSSVSSLAQRLLVSMVNDSKFIGDFIKINGERVERMRNLFVSGLKSLGIECTESSRGLYCWADMSGFIRPYSEKGEFELWEKLLNVGKINATPGSCCHCIEPGWFRFCFTHLKEKEIPLVMERIGRAL</sequence>
<dbReference type="SUPFAM" id="SSF53383">
    <property type="entry name" value="PLP-dependent transferases"/>
    <property type="match status" value="1"/>
</dbReference>
<keyword evidence="6" id="KW-1185">Reference proteome</keyword>
<dbReference type="Gene3D" id="3.40.640.10">
    <property type="entry name" value="Type I PLP-dependent aspartate aminotransferase-like (Major domain)"/>
    <property type="match status" value="1"/>
</dbReference>
<dbReference type="CDD" id="cd00609">
    <property type="entry name" value="AAT_like"/>
    <property type="match status" value="1"/>
</dbReference>
<dbReference type="InterPro" id="IPR015424">
    <property type="entry name" value="PyrdxlP-dep_Trfase"/>
</dbReference>
<dbReference type="PRINTS" id="PR00753">
    <property type="entry name" value="ACCSYNTHASE"/>
</dbReference>
<dbReference type="AlphaFoldDB" id="A0AA38WNV6"/>
<feature type="domain" description="Aminotransferase class I/classII large" evidence="4">
    <location>
        <begin position="149"/>
        <end position="528"/>
    </location>
</feature>
<evidence type="ECO:0000313" key="5">
    <source>
        <dbReference type="EMBL" id="KAJ9555351.1"/>
    </source>
</evidence>
<dbReference type="PANTHER" id="PTHR43795">
    <property type="entry name" value="BIFUNCTIONAL ASPARTATE AMINOTRANSFERASE AND GLUTAMATE/ASPARTATE-PREPHENATE AMINOTRANSFERASE-RELATED"/>
    <property type="match status" value="1"/>
</dbReference>
<dbReference type="GO" id="GO:0004069">
    <property type="term" value="F:L-aspartate:2-oxoglutarate aminotransferase activity"/>
    <property type="evidence" value="ECO:0007669"/>
    <property type="project" value="TreeGrafter"/>
</dbReference>
<feature type="region of interest" description="Disordered" evidence="2">
    <location>
        <begin position="1"/>
        <end position="26"/>
    </location>
</feature>
<name>A0AA38WNV6_9ASTR</name>
<gene>
    <name evidence="5" type="ORF">OSB04_009965</name>
</gene>
<feature type="compositionally biased region" description="Polar residues" evidence="2">
    <location>
        <begin position="1"/>
        <end position="11"/>
    </location>
</feature>
<feature type="region of interest" description="Disordered" evidence="2">
    <location>
        <begin position="71"/>
        <end position="90"/>
    </location>
</feature>
<dbReference type="Proteomes" id="UP001172457">
    <property type="component" value="Chromosome 3"/>
</dbReference>
<dbReference type="Pfam" id="PF00155">
    <property type="entry name" value="Aminotran_1_2"/>
    <property type="match status" value="1"/>
</dbReference>
<feature type="compositionally biased region" description="Polar residues" evidence="2">
    <location>
        <begin position="104"/>
        <end position="120"/>
    </location>
</feature>
<dbReference type="EMBL" id="JARYMX010000003">
    <property type="protein sequence ID" value="KAJ9555351.1"/>
    <property type="molecule type" value="Genomic_DNA"/>
</dbReference>
<keyword evidence="3" id="KW-1133">Transmembrane helix</keyword>
<accession>A0AA38WNV6</accession>
<dbReference type="PANTHER" id="PTHR43795:SF85">
    <property type="entry name" value="AMINOTRANSFERASE ACS10-RELATED"/>
    <property type="match status" value="1"/>
</dbReference>
<dbReference type="Gene3D" id="3.90.1150.10">
    <property type="entry name" value="Aspartate Aminotransferase, domain 1"/>
    <property type="match status" value="1"/>
</dbReference>
<evidence type="ECO:0000256" key="2">
    <source>
        <dbReference type="SAM" id="MobiDB-lite"/>
    </source>
</evidence>
<feature type="region of interest" description="Disordered" evidence="2">
    <location>
        <begin position="102"/>
        <end position="123"/>
    </location>
</feature>
<keyword evidence="3" id="KW-0472">Membrane</keyword>
<protein>
    <recommendedName>
        <fullName evidence="4">Aminotransferase class I/classII large domain-containing protein</fullName>
    </recommendedName>
</protein>
<evidence type="ECO:0000256" key="3">
    <source>
        <dbReference type="SAM" id="Phobius"/>
    </source>
</evidence>
<dbReference type="InterPro" id="IPR004839">
    <property type="entry name" value="Aminotransferase_I/II_large"/>
</dbReference>
<dbReference type="InterPro" id="IPR015422">
    <property type="entry name" value="PyrdxlP-dep_Trfase_small"/>
</dbReference>
<dbReference type="GO" id="GO:0030170">
    <property type="term" value="F:pyridoxal phosphate binding"/>
    <property type="evidence" value="ECO:0007669"/>
    <property type="project" value="InterPro"/>
</dbReference>
<keyword evidence="3" id="KW-0812">Transmembrane</keyword>